<keyword evidence="2" id="KW-0963">Cytoplasm</keyword>
<feature type="repeat" description="WD" evidence="6">
    <location>
        <begin position="194"/>
        <end position="235"/>
    </location>
</feature>
<accession>A0A2R5G738</accession>
<dbReference type="GO" id="GO:0008352">
    <property type="term" value="C:katanin complex"/>
    <property type="evidence" value="ECO:0007669"/>
    <property type="project" value="TreeGrafter"/>
</dbReference>
<dbReference type="OrthoDB" id="10251605at2759"/>
<dbReference type="PRINTS" id="PR00320">
    <property type="entry name" value="GPROTEINBRPT"/>
</dbReference>
<dbReference type="CDD" id="cd00200">
    <property type="entry name" value="WD40"/>
    <property type="match status" value="1"/>
</dbReference>
<evidence type="ECO:0000256" key="1">
    <source>
        <dbReference type="ARBA" id="ARBA00004245"/>
    </source>
</evidence>
<comment type="caution">
    <text evidence="9">The sequence shown here is derived from an EMBL/GenBank/DDBJ whole genome shotgun (WGS) entry which is preliminary data.</text>
</comment>
<evidence type="ECO:0000313" key="10">
    <source>
        <dbReference type="Proteomes" id="UP000241890"/>
    </source>
</evidence>
<keyword evidence="4" id="KW-0677">Repeat</keyword>
<dbReference type="Pfam" id="PF00400">
    <property type="entry name" value="WD40"/>
    <property type="match status" value="5"/>
</dbReference>
<dbReference type="Proteomes" id="UP000241890">
    <property type="component" value="Unassembled WGS sequence"/>
</dbReference>
<evidence type="ECO:0000256" key="3">
    <source>
        <dbReference type="ARBA" id="ARBA00022574"/>
    </source>
</evidence>
<dbReference type="Pfam" id="PF13925">
    <property type="entry name" value="Katanin_con80"/>
    <property type="match status" value="1"/>
</dbReference>
<organism evidence="9 10">
    <name type="scientific">Hondaea fermentalgiana</name>
    <dbReference type="NCBI Taxonomy" id="2315210"/>
    <lineage>
        <taxon>Eukaryota</taxon>
        <taxon>Sar</taxon>
        <taxon>Stramenopiles</taxon>
        <taxon>Bigyra</taxon>
        <taxon>Labyrinthulomycetes</taxon>
        <taxon>Thraustochytrida</taxon>
        <taxon>Thraustochytriidae</taxon>
        <taxon>Hondaea</taxon>
    </lineage>
</organism>
<dbReference type="InterPro" id="IPR015943">
    <property type="entry name" value="WD40/YVTN_repeat-like_dom_sf"/>
</dbReference>
<dbReference type="InterPro" id="IPR020472">
    <property type="entry name" value="WD40_PAC1"/>
</dbReference>
<feature type="region of interest" description="Disordered" evidence="7">
    <location>
        <begin position="475"/>
        <end position="497"/>
    </location>
</feature>
<keyword evidence="5" id="KW-0206">Cytoskeleton</keyword>
<feature type="repeat" description="WD" evidence="6">
    <location>
        <begin position="152"/>
        <end position="193"/>
    </location>
</feature>
<keyword evidence="3 6" id="KW-0853">WD repeat</keyword>
<dbReference type="AlphaFoldDB" id="A0A2R5G738"/>
<feature type="domain" description="Katanin p80 subunit C-terminal" evidence="8">
    <location>
        <begin position="367"/>
        <end position="497"/>
    </location>
</feature>
<dbReference type="InterPro" id="IPR036322">
    <property type="entry name" value="WD40_repeat_dom_sf"/>
</dbReference>
<reference evidence="9 10" key="1">
    <citation type="submission" date="2017-12" db="EMBL/GenBank/DDBJ databases">
        <title>Sequencing, de novo assembly and annotation of complete genome of a new Thraustochytrid species, strain FCC1311.</title>
        <authorList>
            <person name="Sedici K."/>
            <person name="Godart F."/>
            <person name="Aiese Cigliano R."/>
            <person name="Sanseverino W."/>
            <person name="Barakat M."/>
            <person name="Ortet P."/>
            <person name="Marechal E."/>
            <person name="Cagnac O."/>
            <person name="Amato A."/>
        </authorList>
    </citation>
    <scope>NUCLEOTIDE SEQUENCE [LARGE SCALE GENOMIC DNA]</scope>
</reference>
<dbReference type="Gene3D" id="2.130.10.10">
    <property type="entry name" value="YVTN repeat-like/Quinoprotein amine dehydrogenase"/>
    <property type="match status" value="2"/>
</dbReference>
<dbReference type="PROSITE" id="PS50294">
    <property type="entry name" value="WD_REPEATS_REGION"/>
    <property type="match status" value="4"/>
</dbReference>
<gene>
    <name evidence="9" type="ORF">FCC1311_030322</name>
</gene>
<evidence type="ECO:0000256" key="4">
    <source>
        <dbReference type="ARBA" id="ARBA00022737"/>
    </source>
</evidence>
<dbReference type="PROSITE" id="PS50082">
    <property type="entry name" value="WD_REPEATS_2"/>
    <property type="match status" value="4"/>
</dbReference>
<dbReference type="InterPro" id="IPR001680">
    <property type="entry name" value="WD40_rpt"/>
</dbReference>
<feature type="repeat" description="WD" evidence="6">
    <location>
        <begin position="110"/>
        <end position="151"/>
    </location>
</feature>
<dbReference type="PROSITE" id="PS00678">
    <property type="entry name" value="WD_REPEATS_1"/>
    <property type="match status" value="2"/>
</dbReference>
<dbReference type="PANTHER" id="PTHR19845">
    <property type="entry name" value="KATANIN P80 SUBUNIT"/>
    <property type="match status" value="1"/>
</dbReference>
<dbReference type="PANTHER" id="PTHR19845:SF0">
    <property type="entry name" value="KATANIN P80 WD40 REPEAT-CONTAINING SUBUNIT B1"/>
    <property type="match status" value="1"/>
</dbReference>
<dbReference type="SUPFAM" id="SSF50978">
    <property type="entry name" value="WD40 repeat-like"/>
    <property type="match status" value="1"/>
</dbReference>
<dbReference type="InterPro" id="IPR019775">
    <property type="entry name" value="WD40_repeat_CS"/>
</dbReference>
<comment type="subcellular location">
    <subcellularLocation>
        <location evidence="1">Cytoplasm</location>
        <location evidence="1">Cytoskeleton</location>
    </subcellularLocation>
</comment>
<dbReference type="EMBL" id="BEYU01000024">
    <property type="protein sequence ID" value="GBG26810.1"/>
    <property type="molecule type" value="Genomic_DNA"/>
</dbReference>
<dbReference type="GO" id="GO:0008017">
    <property type="term" value="F:microtubule binding"/>
    <property type="evidence" value="ECO:0007669"/>
    <property type="project" value="InterPro"/>
</dbReference>
<evidence type="ECO:0000256" key="6">
    <source>
        <dbReference type="PROSITE-ProRule" id="PRU00221"/>
    </source>
</evidence>
<proteinExistence type="predicted"/>
<keyword evidence="10" id="KW-1185">Reference proteome</keyword>
<evidence type="ECO:0000256" key="5">
    <source>
        <dbReference type="ARBA" id="ARBA00023212"/>
    </source>
</evidence>
<dbReference type="SMART" id="SM00320">
    <property type="entry name" value="WD40"/>
    <property type="match status" value="6"/>
</dbReference>
<name>A0A2R5G738_9STRA</name>
<dbReference type="GO" id="GO:0007019">
    <property type="term" value="P:microtubule depolymerization"/>
    <property type="evidence" value="ECO:0007669"/>
    <property type="project" value="TreeGrafter"/>
</dbReference>
<evidence type="ECO:0000256" key="2">
    <source>
        <dbReference type="ARBA" id="ARBA00022490"/>
    </source>
</evidence>
<evidence type="ECO:0000256" key="7">
    <source>
        <dbReference type="SAM" id="MobiDB-lite"/>
    </source>
</evidence>
<sequence length="497" mass="54884">MPERWSLRGAYRQQQSASRKLQTLVAHAEGVTCVKIGPRSGQILASGGEDGKLNLWRVGRTACLQSIQVAKRAVQCVAFDADENVAAVGSRSGSVKLLALNAGGKTRCRLTGHRAECTSTAFHPLGNVLGSGGQDTDVRVWDIRTRGCVRTFADHEDSVSCLAFSPDGKWVASGSEDRTVKLWDLQAGKLLHEFAGHRGGISAVRFHPDEFWLATGSKDGTVRYWDLETFRQVGATPTEHGQAIRQIAFLDTASQADEAAPHNLVCASDNGLRVWSLQPTRGISAEPIAWGSVQDAQITRDKNGDQRMIACALKDRTMVTVWSVDMNALVQDETDDHGEDADADDACNVEEFINDDIIVHVTEEVMKEHAKFRTVMQERLDELERILSIWRDNEPTRALESLEAVGNPSVTYDFFRCVNFRNGQSATLDICAAALPVLVSLGESKYEVHIKSLLATGKFLFDSFAPMISATLDHHRRSRRQSTRSNVDISREERVHK</sequence>
<evidence type="ECO:0000313" key="9">
    <source>
        <dbReference type="EMBL" id="GBG26810.1"/>
    </source>
</evidence>
<feature type="repeat" description="WD" evidence="6">
    <location>
        <begin position="24"/>
        <end position="66"/>
    </location>
</feature>
<dbReference type="InterPro" id="IPR028021">
    <property type="entry name" value="Katanin_C-terminal"/>
</dbReference>
<protein>
    <submittedName>
        <fullName evidence="9">Katanin p80 WD40 repeat-containing subunit B1</fullName>
    </submittedName>
</protein>
<dbReference type="InParanoid" id="A0A2R5G738"/>
<evidence type="ECO:0000259" key="8">
    <source>
        <dbReference type="Pfam" id="PF13925"/>
    </source>
</evidence>